<organism evidence="2 3">
    <name type="scientific">Aegilops tauschii subsp. strangulata</name>
    <name type="common">Goatgrass</name>
    <dbReference type="NCBI Taxonomy" id="200361"/>
    <lineage>
        <taxon>Eukaryota</taxon>
        <taxon>Viridiplantae</taxon>
        <taxon>Streptophyta</taxon>
        <taxon>Embryophyta</taxon>
        <taxon>Tracheophyta</taxon>
        <taxon>Spermatophyta</taxon>
        <taxon>Magnoliopsida</taxon>
        <taxon>Liliopsida</taxon>
        <taxon>Poales</taxon>
        <taxon>Poaceae</taxon>
        <taxon>BOP clade</taxon>
        <taxon>Pooideae</taxon>
        <taxon>Triticodae</taxon>
        <taxon>Triticeae</taxon>
        <taxon>Triticinae</taxon>
        <taxon>Aegilops</taxon>
    </lineage>
</organism>
<reference evidence="2" key="3">
    <citation type="journal article" date="2017" name="Nature">
        <title>Genome sequence of the progenitor of the wheat D genome Aegilops tauschii.</title>
        <authorList>
            <person name="Luo M.C."/>
            <person name="Gu Y.Q."/>
            <person name="Puiu D."/>
            <person name="Wang H."/>
            <person name="Twardziok S.O."/>
            <person name="Deal K.R."/>
            <person name="Huo N."/>
            <person name="Zhu T."/>
            <person name="Wang L."/>
            <person name="Wang Y."/>
            <person name="McGuire P.E."/>
            <person name="Liu S."/>
            <person name="Long H."/>
            <person name="Ramasamy R.K."/>
            <person name="Rodriguez J.C."/>
            <person name="Van S.L."/>
            <person name="Yuan L."/>
            <person name="Wang Z."/>
            <person name="Xia Z."/>
            <person name="Xiao L."/>
            <person name="Anderson O.D."/>
            <person name="Ouyang S."/>
            <person name="Liang Y."/>
            <person name="Zimin A.V."/>
            <person name="Pertea G."/>
            <person name="Qi P."/>
            <person name="Bennetzen J.L."/>
            <person name="Dai X."/>
            <person name="Dawson M.W."/>
            <person name="Muller H.G."/>
            <person name="Kugler K."/>
            <person name="Rivarola-Duarte L."/>
            <person name="Spannagl M."/>
            <person name="Mayer K.F.X."/>
            <person name="Lu F.H."/>
            <person name="Bevan M.W."/>
            <person name="Leroy P."/>
            <person name="Li P."/>
            <person name="You F.M."/>
            <person name="Sun Q."/>
            <person name="Liu Z."/>
            <person name="Lyons E."/>
            <person name="Wicker T."/>
            <person name="Salzberg S.L."/>
            <person name="Devos K.M."/>
            <person name="Dvorak J."/>
        </authorList>
    </citation>
    <scope>NUCLEOTIDE SEQUENCE [LARGE SCALE GENOMIC DNA]</scope>
    <source>
        <strain evidence="2">cv. AL8/78</strain>
    </source>
</reference>
<dbReference type="AlphaFoldDB" id="A0A453Q4F5"/>
<evidence type="ECO:0000313" key="2">
    <source>
        <dbReference type="EnsemblPlants" id="AET6Gv20969300.8"/>
    </source>
</evidence>
<keyword evidence="3" id="KW-1185">Reference proteome</keyword>
<reference evidence="3" key="2">
    <citation type="journal article" date="2017" name="Nat. Plants">
        <title>The Aegilops tauschii genome reveals multiple impacts of transposons.</title>
        <authorList>
            <person name="Zhao G."/>
            <person name="Zou C."/>
            <person name="Li K."/>
            <person name="Wang K."/>
            <person name="Li T."/>
            <person name="Gao L."/>
            <person name="Zhang X."/>
            <person name="Wang H."/>
            <person name="Yang Z."/>
            <person name="Liu X."/>
            <person name="Jiang W."/>
            <person name="Mao L."/>
            <person name="Kong X."/>
            <person name="Jiao Y."/>
            <person name="Jia J."/>
        </authorList>
    </citation>
    <scope>NUCLEOTIDE SEQUENCE [LARGE SCALE GENOMIC DNA]</scope>
    <source>
        <strain evidence="3">cv. AL8/78</strain>
    </source>
</reference>
<accession>A0A453Q4F5</accession>
<evidence type="ECO:0000313" key="3">
    <source>
        <dbReference type="Proteomes" id="UP000015105"/>
    </source>
</evidence>
<dbReference type="Proteomes" id="UP000015105">
    <property type="component" value="Chromosome 6D"/>
</dbReference>
<reference evidence="2" key="4">
    <citation type="submission" date="2019-03" db="UniProtKB">
        <authorList>
            <consortium name="EnsemblPlants"/>
        </authorList>
    </citation>
    <scope>IDENTIFICATION</scope>
</reference>
<dbReference type="EnsemblPlants" id="AET6Gv20969300.8">
    <property type="protein sequence ID" value="AET6Gv20969300.8"/>
    <property type="gene ID" value="AET6Gv20969300"/>
</dbReference>
<dbReference type="Gramene" id="AET6Gv20969300.8">
    <property type="protein sequence ID" value="AET6Gv20969300.8"/>
    <property type="gene ID" value="AET6Gv20969300"/>
</dbReference>
<proteinExistence type="predicted"/>
<evidence type="ECO:0000256" key="1">
    <source>
        <dbReference type="SAM" id="MobiDB-lite"/>
    </source>
</evidence>
<feature type="region of interest" description="Disordered" evidence="1">
    <location>
        <begin position="1"/>
        <end position="23"/>
    </location>
</feature>
<feature type="region of interest" description="Disordered" evidence="1">
    <location>
        <begin position="38"/>
        <end position="68"/>
    </location>
</feature>
<protein>
    <submittedName>
        <fullName evidence="2">Uncharacterized protein</fullName>
    </submittedName>
</protein>
<sequence>APQLARSHQPHPPPGESHRPSPYMYEAAAYSARLLRSLLPPPSPSAAPAPPRLLPPSRLAPVRRTAPRRPSALLVVVRRGQGQGQRRACRRAVPAQDGRLRCVRASTTVIRSGSCSRRARRCRPLASHLFEVGIPEA</sequence>
<name>A0A453Q4F5_AEGTS</name>
<reference evidence="3" key="1">
    <citation type="journal article" date="2014" name="Science">
        <title>Ancient hybridizations among the ancestral genomes of bread wheat.</title>
        <authorList>
            <consortium name="International Wheat Genome Sequencing Consortium,"/>
            <person name="Marcussen T."/>
            <person name="Sandve S.R."/>
            <person name="Heier L."/>
            <person name="Spannagl M."/>
            <person name="Pfeifer M."/>
            <person name="Jakobsen K.S."/>
            <person name="Wulff B.B."/>
            <person name="Steuernagel B."/>
            <person name="Mayer K.F."/>
            <person name="Olsen O.A."/>
        </authorList>
    </citation>
    <scope>NUCLEOTIDE SEQUENCE [LARGE SCALE GENOMIC DNA]</scope>
    <source>
        <strain evidence="3">cv. AL8/78</strain>
    </source>
</reference>
<feature type="compositionally biased region" description="Pro residues" evidence="1">
    <location>
        <begin position="39"/>
        <end position="54"/>
    </location>
</feature>
<reference evidence="2" key="5">
    <citation type="journal article" date="2021" name="G3 (Bethesda)">
        <title>Aegilops tauschii genome assembly Aet v5.0 features greater sequence contiguity and improved annotation.</title>
        <authorList>
            <person name="Wang L."/>
            <person name="Zhu T."/>
            <person name="Rodriguez J.C."/>
            <person name="Deal K.R."/>
            <person name="Dubcovsky J."/>
            <person name="McGuire P.E."/>
            <person name="Lux T."/>
            <person name="Spannagl M."/>
            <person name="Mayer K.F.X."/>
            <person name="Baldrich P."/>
            <person name="Meyers B.C."/>
            <person name="Huo N."/>
            <person name="Gu Y.Q."/>
            <person name="Zhou H."/>
            <person name="Devos K.M."/>
            <person name="Bennetzen J.L."/>
            <person name="Unver T."/>
            <person name="Budak H."/>
            <person name="Gulick P.J."/>
            <person name="Galiba G."/>
            <person name="Kalapos B."/>
            <person name="Nelson D.R."/>
            <person name="Li P."/>
            <person name="You F.M."/>
            <person name="Luo M.C."/>
            <person name="Dvorak J."/>
        </authorList>
    </citation>
    <scope>NUCLEOTIDE SEQUENCE [LARGE SCALE GENOMIC DNA]</scope>
    <source>
        <strain evidence="2">cv. AL8/78</strain>
    </source>
</reference>